<dbReference type="AlphaFoldDB" id="A0A1M5MPY5"/>
<keyword evidence="2" id="KW-0732">Signal</keyword>
<evidence type="ECO:0000313" key="4">
    <source>
        <dbReference type="Proteomes" id="UP000184501"/>
    </source>
</evidence>
<proteinExistence type="predicted"/>
<dbReference type="Proteomes" id="UP000184501">
    <property type="component" value="Unassembled WGS sequence"/>
</dbReference>
<feature type="signal peptide" evidence="2">
    <location>
        <begin position="1"/>
        <end position="22"/>
    </location>
</feature>
<protein>
    <recommendedName>
        <fullName evidence="5">Secreted protein</fullName>
    </recommendedName>
</protein>
<organism evidence="3 4">
    <name type="scientific">Streptoalloteichus hindustanus</name>
    <dbReference type="NCBI Taxonomy" id="2017"/>
    <lineage>
        <taxon>Bacteria</taxon>
        <taxon>Bacillati</taxon>
        <taxon>Actinomycetota</taxon>
        <taxon>Actinomycetes</taxon>
        <taxon>Pseudonocardiales</taxon>
        <taxon>Pseudonocardiaceae</taxon>
        <taxon>Streptoalloteichus</taxon>
    </lineage>
</organism>
<evidence type="ECO:0000256" key="2">
    <source>
        <dbReference type="SAM" id="SignalP"/>
    </source>
</evidence>
<gene>
    <name evidence="3" type="ORF">SAMN05444320_1146</name>
</gene>
<sequence>MHIVALAVLVLVHLLGCGPTDAVHLVTGEHAPTSAAAAAAASTVVGAVAGTLPVAVEQPGQEPGRHNAPHRPSHQRESHPRCDVGPAPPTAAVIAFWIALVLAPAPPPEIVPASVPLTPDGTNGRRGTGRETRCVLCVWRN</sequence>
<dbReference type="EMBL" id="FQVN01000014">
    <property type="protein sequence ID" value="SHG79470.1"/>
    <property type="molecule type" value="Genomic_DNA"/>
</dbReference>
<reference evidence="3 4" key="1">
    <citation type="submission" date="2016-11" db="EMBL/GenBank/DDBJ databases">
        <authorList>
            <person name="Jaros S."/>
            <person name="Januszkiewicz K."/>
            <person name="Wedrychowicz H."/>
        </authorList>
    </citation>
    <scope>NUCLEOTIDE SEQUENCE [LARGE SCALE GENOMIC DNA]</scope>
    <source>
        <strain evidence="3 4">DSM 44523</strain>
    </source>
</reference>
<evidence type="ECO:0000256" key="1">
    <source>
        <dbReference type="SAM" id="MobiDB-lite"/>
    </source>
</evidence>
<evidence type="ECO:0000313" key="3">
    <source>
        <dbReference type="EMBL" id="SHG79470.1"/>
    </source>
</evidence>
<dbReference type="STRING" id="2017.SAMN05444320_1146"/>
<evidence type="ECO:0008006" key="5">
    <source>
        <dbReference type="Google" id="ProtNLM"/>
    </source>
</evidence>
<feature type="region of interest" description="Disordered" evidence="1">
    <location>
        <begin position="57"/>
        <end position="84"/>
    </location>
</feature>
<accession>A0A1M5MPY5</accession>
<keyword evidence="4" id="KW-1185">Reference proteome</keyword>
<feature type="chain" id="PRO_5013087365" description="Secreted protein" evidence="2">
    <location>
        <begin position="23"/>
        <end position="141"/>
    </location>
</feature>
<name>A0A1M5MPY5_STRHI</name>